<name>A0A4U1JTF0_RHOCA</name>
<evidence type="ECO:0000313" key="2">
    <source>
        <dbReference type="EMBL" id="TKD21436.1"/>
    </source>
</evidence>
<proteinExistence type="predicted"/>
<feature type="domain" description="PD-(D/E)XK endonuclease-like" evidence="1">
    <location>
        <begin position="612"/>
        <end position="884"/>
    </location>
</feature>
<dbReference type="InterPro" id="IPR038726">
    <property type="entry name" value="PDDEXK_AddAB-type"/>
</dbReference>
<gene>
    <name evidence="2" type="ORF">FBT96_08910</name>
</gene>
<dbReference type="RefSeq" id="WP_136905949.1">
    <property type="nucleotide sequence ID" value="NZ_SWJZ01000030.1"/>
</dbReference>
<dbReference type="Proteomes" id="UP000310597">
    <property type="component" value="Unassembled WGS sequence"/>
</dbReference>
<dbReference type="AlphaFoldDB" id="A0A4U1JTF0"/>
<accession>A0A4U1JTF0</accession>
<dbReference type="Gene3D" id="3.90.320.10">
    <property type="match status" value="1"/>
</dbReference>
<protein>
    <submittedName>
        <fullName evidence="2">PD-(D/E)XK nuclease family protein</fullName>
    </submittedName>
</protein>
<evidence type="ECO:0000259" key="1">
    <source>
        <dbReference type="Pfam" id="PF12705"/>
    </source>
</evidence>
<dbReference type="InterPro" id="IPR011604">
    <property type="entry name" value="PDDEXK-like_dom_sf"/>
</dbReference>
<comment type="caution">
    <text evidence="2">The sequence shown here is derived from an EMBL/GenBank/DDBJ whole genome shotgun (WGS) entry which is preliminary data.</text>
</comment>
<reference evidence="2 3" key="1">
    <citation type="submission" date="2019-04" db="EMBL/GenBank/DDBJ databases">
        <title>Draft Whole-Genome sequence of the purple photosynthetic bacterium Rhodobacter capsulatus SP108 with an indigenous class A beta-lactamase.</title>
        <authorList>
            <person name="Robertson S."/>
            <person name="Meyer T.E."/>
            <person name="Kyndt J.A."/>
        </authorList>
    </citation>
    <scope>NUCLEOTIDE SEQUENCE [LARGE SCALE GENOMIC DNA]</scope>
    <source>
        <strain evidence="2 3">SP108</strain>
    </source>
</reference>
<dbReference type="EMBL" id="SWJZ01000030">
    <property type="protein sequence ID" value="TKD21436.1"/>
    <property type="molecule type" value="Genomic_DNA"/>
</dbReference>
<dbReference type="Pfam" id="PF12705">
    <property type="entry name" value="PDDEXK_1"/>
    <property type="match status" value="1"/>
</dbReference>
<dbReference type="OrthoDB" id="1488830at2"/>
<sequence>MDIVFGLFADGGAFPDHGGGKTGALGAPVVGPQGLLDILETILGLSEPRAAFVVRIAAWQAALAAAGPDRFWSASLAVDGWSSARTLLGWRDMLIEAGWSAHDDWPQGRIADLAAAELLANAMPPGLADRLRRVLPRISPAIARTIRRVRLIDPGDLHASGWRTLFDSLAVAGVAVEAIATTPAAPADTALGHMQRWMGGSGAAATAPDGSITLATAVSGLLATEIVGHWTRATSCHNGTMAIVAQDGDTQILDHGLAAARQPRAGRSRSSPHRGTLQLLLLGFKIAWAPFDPHALMELLLFPNAPISSHTARLLADALEAAPGRGSAGWTETWAAIEAREYAAAEDSKTTAAAAQRLARWRAWAEPSIWDPVRGMPVGEATAICDRTIAWAVTRHANGGDPLYLATASLAADVRAALVSLERPLLPRTLVERVIDQALDTGQPNPAVVAEAATWRAVSHPGAIWGPVDDVLWWNFTTTREGAGRMPWTIAERTLLAEHGCILDDPGLGGRALSAAWDRAILHCRRRLLFVSAGLEVHDEASRHPVAHRLSAALQYSADHIRLEAALGAGQLVLAGETINRVAVDPGTLPSARAQWTTPAGFAAKLEGRVESATSFEHLFSCHLMWALRHVARLRQGRAQAIPDENRLIGNLAHALAREIFTAGPPPVPQVAAARTMELLEGAIDRIAAPLRHPSFASDLAFARRRLPSAMAALAESLAANDLTVDSTEHQISATFEQALSVRGAIDLVARDLQGEAVIVDLKWTRSAKSRIDELKTGQAVQLATYGASLTGTEPYRAGYYMLNQRQFLSLANAGLVGRGIEGSRTLPATWDAITESWVGWRDMAISGVLVAAGVEGAEALMPPAATLVREVHCDRCEYQTLCRVKGLG</sequence>
<organism evidence="2 3">
    <name type="scientific">Rhodobacter capsulatus</name>
    <name type="common">Rhodopseudomonas capsulata</name>
    <dbReference type="NCBI Taxonomy" id="1061"/>
    <lineage>
        <taxon>Bacteria</taxon>
        <taxon>Pseudomonadati</taxon>
        <taxon>Pseudomonadota</taxon>
        <taxon>Alphaproteobacteria</taxon>
        <taxon>Rhodobacterales</taxon>
        <taxon>Rhodobacter group</taxon>
        <taxon>Rhodobacter</taxon>
    </lineage>
</organism>
<evidence type="ECO:0000313" key="3">
    <source>
        <dbReference type="Proteomes" id="UP000310597"/>
    </source>
</evidence>